<protein>
    <submittedName>
        <fullName evidence="1">Uncharacterized protein</fullName>
    </submittedName>
</protein>
<sequence length="186" mass="20717">MCCDIERRSTQFRPIHPGSSTNYSLLPDNVKVQYKAALFKGARGNMSSIAISSKPSLVKLPSNILRTDSSDHYEDTKIPLKPPCNTASLSTESEASSLLEEDLAEVLFESLSSLGQYEDKHMVDMEDDEIMELWHTAHEKAKPPTTTELKKMKVDTAKAGVISKESRPKFLFKSRPAHRAFTAKSA</sequence>
<dbReference type="Proteomes" id="UP001530400">
    <property type="component" value="Unassembled WGS sequence"/>
</dbReference>
<organism evidence="1 2">
    <name type="scientific">Cyclotella atomus</name>
    <dbReference type="NCBI Taxonomy" id="382360"/>
    <lineage>
        <taxon>Eukaryota</taxon>
        <taxon>Sar</taxon>
        <taxon>Stramenopiles</taxon>
        <taxon>Ochrophyta</taxon>
        <taxon>Bacillariophyta</taxon>
        <taxon>Coscinodiscophyceae</taxon>
        <taxon>Thalassiosirophycidae</taxon>
        <taxon>Stephanodiscales</taxon>
        <taxon>Stephanodiscaceae</taxon>
        <taxon>Cyclotella</taxon>
    </lineage>
</organism>
<accession>A0ABD3P0W8</accession>
<gene>
    <name evidence="1" type="ORF">ACHAWO_013414</name>
</gene>
<dbReference type="AlphaFoldDB" id="A0ABD3P0W8"/>
<reference evidence="1 2" key="1">
    <citation type="submission" date="2024-10" db="EMBL/GenBank/DDBJ databases">
        <title>Updated reference genomes for cyclostephanoid diatoms.</title>
        <authorList>
            <person name="Roberts W.R."/>
            <person name="Alverson A.J."/>
        </authorList>
    </citation>
    <scope>NUCLEOTIDE SEQUENCE [LARGE SCALE GENOMIC DNA]</scope>
    <source>
        <strain evidence="1 2">AJA010-31</strain>
    </source>
</reference>
<keyword evidence="2" id="KW-1185">Reference proteome</keyword>
<dbReference type="EMBL" id="JALLPJ020000860">
    <property type="protein sequence ID" value="KAL3781111.1"/>
    <property type="molecule type" value="Genomic_DNA"/>
</dbReference>
<evidence type="ECO:0000313" key="1">
    <source>
        <dbReference type="EMBL" id="KAL3781111.1"/>
    </source>
</evidence>
<evidence type="ECO:0000313" key="2">
    <source>
        <dbReference type="Proteomes" id="UP001530400"/>
    </source>
</evidence>
<proteinExistence type="predicted"/>
<comment type="caution">
    <text evidence="1">The sequence shown here is derived from an EMBL/GenBank/DDBJ whole genome shotgun (WGS) entry which is preliminary data.</text>
</comment>
<name>A0ABD3P0W8_9STRA</name>